<dbReference type="Pfam" id="PF02195">
    <property type="entry name" value="ParB_N"/>
    <property type="match status" value="1"/>
</dbReference>
<dbReference type="Gene3D" id="1.10.10.2830">
    <property type="match status" value="1"/>
</dbReference>
<keyword evidence="1" id="KW-0159">Chromosome partition</keyword>
<name>A0A0F9JB60_9ZZZZ</name>
<sequence>MPDKDKSQKGSTKVTQFAEIPLDIILPPKKAIRENITPESVSSLVRSIKAIGIIQPLILKRVGKKYEVVAGHRRVMAADLAGLATAPSIIKSHDKTTTEAIKLHENLYRKDISPIQEAKHLMYLKKHHDLTTAKIASMLGKSATYVKERLSMLTWQKDIREALAAGYINYSVARELTKITDDETRTSYLSYGIANGVTPSVARQWRKQWHDTENLPQDPAQVEPAPVTANRSAGYQVNCVLCSETVPLTEAQTIYAHQKCLEKIEQ</sequence>
<dbReference type="Pfam" id="PF17762">
    <property type="entry name" value="HTH_ParB"/>
    <property type="match status" value="1"/>
</dbReference>
<evidence type="ECO:0000313" key="3">
    <source>
        <dbReference type="EMBL" id="KKL96307.1"/>
    </source>
</evidence>
<dbReference type="GO" id="GO:0005694">
    <property type="term" value="C:chromosome"/>
    <property type="evidence" value="ECO:0007669"/>
    <property type="project" value="TreeGrafter"/>
</dbReference>
<feature type="domain" description="ParB-like N-terminal" evidence="2">
    <location>
        <begin position="18"/>
        <end position="107"/>
    </location>
</feature>
<evidence type="ECO:0000259" key="2">
    <source>
        <dbReference type="SMART" id="SM00470"/>
    </source>
</evidence>
<dbReference type="PANTHER" id="PTHR33375:SF1">
    <property type="entry name" value="CHROMOSOME-PARTITIONING PROTEIN PARB-RELATED"/>
    <property type="match status" value="1"/>
</dbReference>
<dbReference type="InterPro" id="IPR041468">
    <property type="entry name" value="HTH_ParB/Spo0J"/>
</dbReference>
<dbReference type="InterPro" id="IPR003115">
    <property type="entry name" value="ParB_N"/>
</dbReference>
<organism evidence="3">
    <name type="scientific">marine sediment metagenome</name>
    <dbReference type="NCBI Taxonomy" id="412755"/>
    <lineage>
        <taxon>unclassified sequences</taxon>
        <taxon>metagenomes</taxon>
        <taxon>ecological metagenomes</taxon>
    </lineage>
</organism>
<accession>A0A0F9JB60</accession>
<dbReference type="NCBIfam" id="TIGR00180">
    <property type="entry name" value="parB_part"/>
    <property type="match status" value="1"/>
</dbReference>
<dbReference type="EMBL" id="LAZR01018467">
    <property type="protein sequence ID" value="KKL96307.1"/>
    <property type="molecule type" value="Genomic_DNA"/>
</dbReference>
<proteinExistence type="predicted"/>
<dbReference type="InterPro" id="IPR036086">
    <property type="entry name" value="ParB/Sulfiredoxin_sf"/>
</dbReference>
<dbReference type="InterPro" id="IPR004437">
    <property type="entry name" value="ParB/RepB/Spo0J"/>
</dbReference>
<dbReference type="Gene3D" id="3.90.1530.30">
    <property type="match status" value="1"/>
</dbReference>
<dbReference type="GO" id="GO:0007059">
    <property type="term" value="P:chromosome segregation"/>
    <property type="evidence" value="ECO:0007669"/>
    <property type="project" value="UniProtKB-KW"/>
</dbReference>
<dbReference type="GO" id="GO:0003677">
    <property type="term" value="F:DNA binding"/>
    <property type="evidence" value="ECO:0007669"/>
    <property type="project" value="InterPro"/>
</dbReference>
<dbReference type="SUPFAM" id="SSF110849">
    <property type="entry name" value="ParB/Sulfiredoxin"/>
    <property type="match status" value="1"/>
</dbReference>
<dbReference type="PANTHER" id="PTHR33375">
    <property type="entry name" value="CHROMOSOME-PARTITIONING PROTEIN PARB-RELATED"/>
    <property type="match status" value="1"/>
</dbReference>
<dbReference type="SMART" id="SM00470">
    <property type="entry name" value="ParB"/>
    <property type="match status" value="1"/>
</dbReference>
<gene>
    <name evidence="3" type="ORF">LCGC14_1845780</name>
</gene>
<dbReference type="InterPro" id="IPR050336">
    <property type="entry name" value="Chromosome_partition/occlusion"/>
</dbReference>
<dbReference type="GO" id="GO:0045881">
    <property type="term" value="P:positive regulation of sporulation resulting in formation of a cellular spore"/>
    <property type="evidence" value="ECO:0007669"/>
    <property type="project" value="TreeGrafter"/>
</dbReference>
<reference evidence="3" key="1">
    <citation type="journal article" date="2015" name="Nature">
        <title>Complex archaea that bridge the gap between prokaryotes and eukaryotes.</title>
        <authorList>
            <person name="Spang A."/>
            <person name="Saw J.H."/>
            <person name="Jorgensen S.L."/>
            <person name="Zaremba-Niedzwiedzka K."/>
            <person name="Martijn J."/>
            <person name="Lind A.E."/>
            <person name="van Eijk R."/>
            <person name="Schleper C."/>
            <person name="Guy L."/>
            <person name="Ettema T.J."/>
        </authorList>
    </citation>
    <scope>NUCLEOTIDE SEQUENCE</scope>
</reference>
<dbReference type="AlphaFoldDB" id="A0A0F9JB60"/>
<evidence type="ECO:0000256" key="1">
    <source>
        <dbReference type="ARBA" id="ARBA00022829"/>
    </source>
</evidence>
<comment type="caution">
    <text evidence="3">The sequence shown here is derived from an EMBL/GenBank/DDBJ whole genome shotgun (WGS) entry which is preliminary data.</text>
</comment>
<protein>
    <recommendedName>
        <fullName evidence="2">ParB-like N-terminal domain-containing protein</fullName>
    </recommendedName>
</protein>